<dbReference type="Gene3D" id="3.40.50.150">
    <property type="entry name" value="Vaccinia Virus protein VP39"/>
    <property type="match status" value="1"/>
</dbReference>
<reference evidence="1 2" key="1">
    <citation type="submission" date="2024-02" db="EMBL/GenBank/DDBJ databases">
        <title>De novo assembly and annotation of 12 fungi associated with fruit tree decline syndrome in Ontario, Canada.</title>
        <authorList>
            <person name="Sulman M."/>
            <person name="Ellouze W."/>
            <person name="Ilyukhin E."/>
        </authorList>
    </citation>
    <scope>NUCLEOTIDE SEQUENCE [LARGE SCALE GENOMIC DNA]</scope>
    <source>
        <strain evidence="1 2">M42-189</strain>
    </source>
</reference>
<dbReference type="Proteomes" id="UP001521785">
    <property type="component" value="Unassembled WGS sequence"/>
</dbReference>
<proteinExistence type="predicted"/>
<evidence type="ECO:0000313" key="2">
    <source>
        <dbReference type="Proteomes" id="UP001521785"/>
    </source>
</evidence>
<protein>
    <submittedName>
        <fullName evidence="1">Uncharacterized protein</fullName>
    </submittedName>
</protein>
<sequence>MAGLGTLEPLDDDFAVKSNAHSLTHLSSPSDLTVDFIQGLASQIQLLACLKWLGEFQVLTLVPLHGSILTAEAAEIAGVPVEQLSRVVRLVATSGFLHEPQPDRIAHTKLSSAFVSTFSFLDAVMFLAESAVPTALQMTTATHRAYQHPDLPAETAYSIAMNTSQSFESACDDQPRLQRQWCAYRHYASCSHDSFIDILRGLNWRSLGSATVVDVSVYASAERCFYLTVTFTQVAAHSTEVAVAIADVAPAIHIVVQLIQPAAIHNKTTSLVDEARRDINDRIEIHKKISVGVQLVTDASIYILRLEMTSSMRSVLLAELTAHLGLLRANPAATLIVAPPLLLEPGIAGSNMEAQGRLRDLYYYQLTGEYELELNELIRMIKSTHDKHGRLVVINQLRCGSGATGAVSVKYEFSPPN</sequence>
<dbReference type="InterPro" id="IPR036390">
    <property type="entry name" value="WH_DNA-bd_sf"/>
</dbReference>
<dbReference type="Gene3D" id="1.10.10.10">
    <property type="entry name" value="Winged helix-like DNA-binding domain superfamily/Winged helix DNA-binding domain"/>
    <property type="match status" value="1"/>
</dbReference>
<dbReference type="InterPro" id="IPR036388">
    <property type="entry name" value="WH-like_DNA-bd_sf"/>
</dbReference>
<accession>A0ABR3QIU8</accession>
<dbReference type="PANTHER" id="PTHR43712">
    <property type="entry name" value="PUTATIVE (AFU_ORTHOLOGUE AFUA_4G14580)-RELATED"/>
    <property type="match status" value="1"/>
</dbReference>
<comment type="caution">
    <text evidence="1">The sequence shown here is derived from an EMBL/GenBank/DDBJ whole genome shotgun (WGS) entry which is preliminary data.</text>
</comment>
<dbReference type="PANTHER" id="PTHR43712:SF15">
    <property type="entry name" value="MONODICTYPHENONE CLUSTER TRANSCRIPTIONAL COACTIVATOR MDPA"/>
    <property type="match status" value="1"/>
</dbReference>
<dbReference type="InterPro" id="IPR029063">
    <property type="entry name" value="SAM-dependent_MTases_sf"/>
</dbReference>
<keyword evidence="2" id="KW-1185">Reference proteome</keyword>
<evidence type="ECO:0000313" key="1">
    <source>
        <dbReference type="EMBL" id="KAL1591777.1"/>
    </source>
</evidence>
<gene>
    <name evidence="1" type="ORF">SLS60_011776</name>
</gene>
<dbReference type="EMBL" id="JAKJXO020000023">
    <property type="protein sequence ID" value="KAL1591777.1"/>
    <property type="molecule type" value="Genomic_DNA"/>
</dbReference>
<name>A0ABR3QIU8_9PLEO</name>
<organism evidence="1 2">
    <name type="scientific">Paraconiothyrium brasiliense</name>
    <dbReference type="NCBI Taxonomy" id="300254"/>
    <lineage>
        <taxon>Eukaryota</taxon>
        <taxon>Fungi</taxon>
        <taxon>Dikarya</taxon>
        <taxon>Ascomycota</taxon>
        <taxon>Pezizomycotina</taxon>
        <taxon>Dothideomycetes</taxon>
        <taxon>Pleosporomycetidae</taxon>
        <taxon>Pleosporales</taxon>
        <taxon>Massarineae</taxon>
        <taxon>Didymosphaeriaceae</taxon>
        <taxon>Paraconiothyrium</taxon>
    </lineage>
</organism>
<dbReference type="SUPFAM" id="SSF46785">
    <property type="entry name" value="Winged helix' DNA-binding domain"/>
    <property type="match status" value="1"/>
</dbReference>